<feature type="site" description="Important for serine binding" evidence="9">
    <location>
        <position position="388"/>
    </location>
</feature>
<reference evidence="12 13" key="1">
    <citation type="journal article" date="2018" name="PLoS ONE">
        <title>The draft genome of Kipferlia bialata reveals reductive genome evolution in fornicate parasites.</title>
        <authorList>
            <person name="Tanifuji G."/>
            <person name="Takabayashi S."/>
            <person name="Kume K."/>
            <person name="Takagi M."/>
            <person name="Nakayama T."/>
            <person name="Kamikawa R."/>
            <person name="Inagaki Y."/>
            <person name="Hashimoto T."/>
        </authorList>
    </citation>
    <scope>NUCLEOTIDE SEQUENCE [LARGE SCALE GENOMIC DNA]</scope>
    <source>
        <strain evidence="12">NY0173</strain>
    </source>
</reference>
<dbReference type="InterPro" id="IPR006195">
    <property type="entry name" value="aa-tRNA-synth_II"/>
</dbReference>
<feature type="binding site" evidence="9">
    <location>
        <position position="386"/>
    </location>
    <ligand>
        <name>L-serine</name>
        <dbReference type="ChEBI" id="CHEBI:33384"/>
    </ligand>
</feature>
<dbReference type="PANTHER" id="PTHR11778">
    <property type="entry name" value="SERYL-TRNA SYNTHETASE"/>
    <property type="match status" value="1"/>
</dbReference>
<dbReference type="SUPFAM" id="SSF55681">
    <property type="entry name" value="Class II aaRS and biotin synthetases"/>
    <property type="match status" value="1"/>
</dbReference>
<evidence type="ECO:0000256" key="4">
    <source>
        <dbReference type="ARBA" id="ARBA00022741"/>
    </source>
</evidence>
<gene>
    <name evidence="12" type="ORF">KIPB_008734</name>
</gene>
<dbReference type="Pfam" id="PF02403">
    <property type="entry name" value="Seryl_tRNA_N"/>
    <property type="match status" value="1"/>
</dbReference>
<dbReference type="OrthoDB" id="10264585at2759"/>
<dbReference type="PIRSF" id="PIRSF001529">
    <property type="entry name" value="Ser-tRNA-synth_IIa"/>
    <property type="match status" value="1"/>
</dbReference>
<dbReference type="EMBL" id="BDIP01002778">
    <property type="protein sequence ID" value="GIQ86810.1"/>
    <property type="molecule type" value="Genomic_DNA"/>
</dbReference>
<dbReference type="InterPro" id="IPR015866">
    <property type="entry name" value="Ser-tRNA-synth_1_N"/>
</dbReference>
<dbReference type="Gene3D" id="3.30.930.10">
    <property type="entry name" value="Bira Bifunctional Protein, Domain 2"/>
    <property type="match status" value="1"/>
</dbReference>
<keyword evidence="13" id="KW-1185">Reference proteome</keyword>
<proteinExistence type="inferred from homology"/>
<evidence type="ECO:0000313" key="12">
    <source>
        <dbReference type="EMBL" id="GIQ86810.1"/>
    </source>
</evidence>
<evidence type="ECO:0000256" key="1">
    <source>
        <dbReference type="ARBA" id="ARBA00010728"/>
    </source>
</evidence>
<dbReference type="NCBIfam" id="TIGR00414">
    <property type="entry name" value="serS"/>
    <property type="match status" value="1"/>
</dbReference>
<dbReference type="InterPro" id="IPR045864">
    <property type="entry name" value="aa-tRNA-synth_II/BPL/LPL"/>
</dbReference>
<dbReference type="PROSITE" id="PS50862">
    <property type="entry name" value="AA_TRNA_LIGASE_II"/>
    <property type="match status" value="1"/>
</dbReference>
<evidence type="ECO:0000256" key="9">
    <source>
        <dbReference type="PIRSR" id="PIRSR001529-1"/>
    </source>
</evidence>
<comment type="similarity">
    <text evidence="1">Belongs to the class-II aminoacyl-tRNA synthetase family. Type-1 seryl-tRNA synthetase subfamily.</text>
</comment>
<dbReference type="PRINTS" id="PR00981">
    <property type="entry name" value="TRNASYNTHSER"/>
</dbReference>
<feature type="binding site" evidence="10">
    <location>
        <begin position="356"/>
        <end position="359"/>
    </location>
    <ligand>
        <name>ATP</name>
        <dbReference type="ChEBI" id="CHEBI:30616"/>
    </ligand>
</feature>
<dbReference type="InterPro" id="IPR010978">
    <property type="entry name" value="tRNA-bd_arm"/>
</dbReference>
<feature type="binding site" evidence="9">
    <location>
        <position position="238"/>
    </location>
    <ligand>
        <name>L-serine</name>
        <dbReference type="ChEBI" id="CHEBI:33384"/>
    </ligand>
</feature>
<dbReference type="FunFam" id="3.30.930.10:FF:000026">
    <property type="entry name" value="Seryl-tRNA synthetase, cytoplasmic"/>
    <property type="match status" value="1"/>
</dbReference>
<evidence type="ECO:0000256" key="7">
    <source>
        <dbReference type="ARBA" id="ARBA00023146"/>
    </source>
</evidence>
<organism evidence="12 13">
    <name type="scientific">Kipferlia bialata</name>
    <dbReference type="NCBI Taxonomy" id="797122"/>
    <lineage>
        <taxon>Eukaryota</taxon>
        <taxon>Metamonada</taxon>
        <taxon>Carpediemonas-like organisms</taxon>
        <taxon>Kipferlia</taxon>
    </lineage>
</organism>
<protein>
    <recommendedName>
        <fullName evidence="2">serine--tRNA ligase</fullName>
        <ecNumber evidence="2">6.1.1.11</ecNumber>
    </recommendedName>
    <alternativeName>
        <fullName evidence="8">Seryl-tRNA synthetase</fullName>
    </alternativeName>
</protein>
<evidence type="ECO:0000256" key="8">
    <source>
        <dbReference type="ARBA" id="ARBA00031113"/>
    </source>
</evidence>
<keyword evidence="6" id="KW-0648">Protein biosynthesis</keyword>
<evidence type="ECO:0000256" key="3">
    <source>
        <dbReference type="ARBA" id="ARBA00022598"/>
    </source>
</evidence>
<dbReference type="GO" id="GO:0006434">
    <property type="term" value="P:seryl-tRNA aminoacylation"/>
    <property type="evidence" value="ECO:0007669"/>
    <property type="project" value="InterPro"/>
</dbReference>
<keyword evidence="4" id="KW-0547">Nucleotide-binding</keyword>
<feature type="binding site" evidence="10">
    <location>
        <begin position="269"/>
        <end position="271"/>
    </location>
    <ligand>
        <name>ATP</name>
        <dbReference type="ChEBI" id="CHEBI:30616"/>
    </ligand>
</feature>
<dbReference type="Gene3D" id="1.10.287.40">
    <property type="entry name" value="Serine-tRNA synthetase, tRNA binding domain"/>
    <property type="match status" value="1"/>
</dbReference>
<dbReference type="Proteomes" id="UP000265618">
    <property type="component" value="Unassembled WGS sequence"/>
</dbReference>
<dbReference type="CDD" id="cd00770">
    <property type="entry name" value="SerRS_core"/>
    <property type="match status" value="1"/>
</dbReference>
<name>A0A9K3D237_9EUKA</name>
<sequence length="448" mass="50530">MIDINLLRADKGGDPEIVRESQRKRGASVELVDEIIALDQEWVSVSFQRNQLRKEKNSLSKQFGIAKRNKTPTDELAAQISVVGKQLEELEAREIVLITQRDAKLGKVGNLVYHDVPVSQTEDDNEVVRTFGECRVPEEGETLLNHVYLLERLGATDTYRGSRTAGNRGYYLTGPGVMLNMALIQYGLQFLGGRGFTPVQTPFMMRKDAMAKVAQLEQFDEELYKVSGEGDDKYLIATSEQTICAFHMEETLSQESLPVRYAGYSTCFRKECGRHGIDTLGIFRIHQFEKIEQFMITDTESSWEAQSEMITNSEEFYQSLNIPYRVINIVSGELNNAAAKKLDLEAWFPGGAQFRELVSCSNCLDYQSRRLGIRSDKGKAFVHMLNSTLSATERTICAIVENNQTKDGVVVPEALRPFMGGVDFLPFVQVSRTEEKMKKEAKGKRGKK</sequence>
<dbReference type="GO" id="GO:0005524">
    <property type="term" value="F:ATP binding"/>
    <property type="evidence" value="ECO:0007669"/>
    <property type="project" value="UniProtKB-KW"/>
</dbReference>
<evidence type="ECO:0000259" key="11">
    <source>
        <dbReference type="PROSITE" id="PS50862"/>
    </source>
</evidence>
<evidence type="ECO:0000256" key="10">
    <source>
        <dbReference type="PIRSR" id="PIRSR001529-2"/>
    </source>
</evidence>
<dbReference type="InterPro" id="IPR042103">
    <property type="entry name" value="SerRS_1_N_sf"/>
</dbReference>
<dbReference type="InterPro" id="IPR002314">
    <property type="entry name" value="aa-tRNA-synt_IIb"/>
</dbReference>
<feature type="binding site" evidence="9">
    <location>
        <position position="292"/>
    </location>
    <ligand>
        <name>L-serine</name>
        <dbReference type="ChEBI" id="CHEBI:33384"/>
    </ligand>
</feature>
<keyword evidence="5 10" id="KW-0067">ATP-binding</keyword>
<dbReference type="GO" id="GO:0004828">
    <property type="term" value="F:serine-tRNA ligase activity"/>
    <property type="evidence" value="ECO:0007669"/>
    <property type="project" value="UniProtKB-EC"/>
</dbReference>
<evidence type="ECO:0000313" key="13">
    <source>
        <dbReference type="Proteomes" id="UP000265618"/>
    </source>
</evidence>
<dbReference type="Pfam" id="PF00587">
    <property type="entry name" value="tRNA-synt_2b"/>
    <property type="match status" value="1"/>
</dbReference>
<dbReference type="AlphaFoldDB" id="A0A9K3D237"/>
<feature type="domain" description="Aminoacyl-transfer RNA synthetases class-II family profile" evidence="11">
    <location>
        <begin position="145"/>
        <end position="412"/>
    </location>
</feature>
<dbReference type="EC" id="6.1.1.11" evidence="2"/>
<keyword evidence="7" id="KW-0030">Aminoacyl-tRNA synthetase</keyword>
<comment type="caution">
    <text evidence="12">The sequence shown here is derived from an EMBL/GenBank/DDBJ whole genome shotgun (WGS) entry which is preliminary data.</text>
</comment>
<keyword evidence="3 12" id="KW-0436">Ligase</keyword>
<dbReference type="SUPFAM" id="SSF46589">
    <property type="entry name" value="tRNA-binding arm"/>
    <property type="match status" value="1"/>
</dbReference>
<dbReference type="InterPro" id="IPR002317">
    <property type="entry name" value="Ser-tRNA-ligase_type_1"/>
</dbReference>
<evidence type="ECO:0000256" key="2">
    <source>
        <dbReference type="ARBA" id="ARBA00012840"/>
    </source>
</evidence>
<feature type="binding site" evidence="9">
    <location>
        <position position="269"/>
    </location>
    <ligand>
        <name>L-serine</name>
        <dbReference type="ChEBI" id="CHEBI:33384"/>
    </ligand>
</feature>
<dbReference type="InterPro" id="IPR033729">
    <property type="entry name" value="SerRS_core"/>
</dbReference>
<evidence type="ECO:0000256" key="6">
    <source>
        <dbReference type="ARBA" id="ARBA00022917"/>
    </source>
</evidence>
<accession>A0A9K3D237</accession>
<evidence type="ECO:0000256" key="5">
    <source>
        <dbReference type="ARBA" id="ARBA00022840"/>
    </source>
</evidence>